<dbReference type="InterPro" id="IPR016181">
    <property type="entry name" value="Acyl_CoA_acyltransferase"/>
</dbReference>
<keyword evidence="3" id="KW-1185">Reference proteome</keyword>
<sequence length="225" mass="24851">MAIPPESEGSDAGARQIPLAEANKAASSLAECFSDDDVARYYLQVSDSTRPLTASEASLNYQIYEALTIAHCCSGLVISAGPSHDCVSLWLPPNSSDWTWKTYWKSGLWLLWLRLGKEGRARFFGSWETLEEGMTSIMGDRAAITWTLTDLGTIKSSRGKGYATKAMKYGLALADAQNQPTYVECFEYNVSFYERFGFKKQSTLSLDRAQVPIILQTMVREPGGG</sequence>
<dbReference type="PANTHER" id="PTHR42791">
    <property type="entry name" value="GNAT FAMILY ACETYLTRANSFERASE"/>
    <property type="match status" value="1"/>
</dbReference>
<dbReference type="Pfam" id="PF00583">
    <property type="entry name" value="Acetyltransf_1"/>
    <property type="match status" value="1"/>
</dbReference>
<dbReference type="EMBL" id="QGMK01000006">
    <property type="protein sequence ID" value="TVY85466.1"/>
    <property type="molecule type" value="Genomic_DNA"/>
</dbReference>
<evidence type="ECO:0000313" key="2">
    <source>
        <dbReference type="EMBL" id="TVY85466.1"/>
    </source>
</evidence>
<evidence type="ECO:0000313" key="3">
    <source>
        <dbReference type="Proteomes" id="UP000469558"/>
    </source>
</evidence>
<dbReference type="Proteomes" id="UP000469558">
    <property type="component" value="Unassembled WGS sequence"/>
</dbReference>
<dbReference type="InterPro" id="IPR000182">
    <property type="entry name" value="GNAT_dom"/>
</dbReference>
<proteinExistence type="predicted"/>
<name>A0A8T9CJT4_9HELO</name>
<dbReference type="PANTHER" id="PTHR42791:SF1">
    <property type="entry name" value="N-ACETYLTRANSFERASE DOMAIN-CONTAINING PROTEIN"/>
    <property type="match status" value="1"/>
</dbReference>
<dbReference type="InterPro" id="IPR052523">
    <property type="entry name" value="Trichothecene_AcTrans"/>
</dbReference>
<dbReference type="GO" id="GO:0016747">
    <property type="term" value="F:acyltransferase activity, transferring groups other than amino-acyl groups"/>
    <property type="evidence" value="ECO:0007669"/>
    <property type="project" value="InterPro"/>
</dbReference>
<feature type="domain" description="N-acetyltransferase" evidence="1">
    <location>
        <begin position="76"/>
        <end position="220"/>
    </location>
</feature>
<gene>
    <name evidence="2" type="ORF">LSUE1_G000163</name>
</gene>
<comment type="caution">
    <text evidence="2">The sequence shown here is derived from an EMBL/GenBank/DDBJ whole genome shotgun (WGS) entry which is preliminary data.</text>
</comment>
<evidence type="ECO:0000259" key="1">
    <source>
        <dbReference type="PROSITE" id="PS51186"/>
    </source>
</evidence>
<protein>
    <submittedName>
        <fullName evidence="2">Putative N-acetyltransferase</fullName>
    </submittedName>
</protein>
<accession>A0A8T9CJT4</accession>
<dbReference type="AlphaFoldDB" id="A0A8T9CJT4"/>
<organism evidence="2 3">
    <name type="scientific">Lachnellula suecica</name>
    <dbReference type="NCBI Taxonomy" id="602035"/>
    <lineage>
        <taxon>Eukaryota</taxon>
        <taxon>Fungi</taxon>
        <taxon>Dikarya</taxon>
        <taxon>Ascomycota</taxon>
        <taxon>Pezizomycotina</taxon>
        <taxon>Leotiomycetes</taxon>
        <taxon>Helotiales</taxon>
        <taxon>Lachnaceae</taxon>
        <taxon>Lachnellula</taxon>
    </lineage>
</organism>
<dbReference type="PROSITE" id="PS51186">
    <property type="entry name" value="GNAT"/>
    <property type="match status" value="1"/>
</dbReference>
<reference evidence="2 3" key="1">
    <citation type="submission" date="2018-05" db="EMBL/GenBank/DDBJ databases">
        <title>Genome sequencing and assembly of the regulated plant pathogen Lachnellula willkommii and related sister species for the development of diagnostic species identification markers.</title>
        <authorList>
            <person name="Giroux E."/>
            <person name="Bilodeau G."/>
        </authorList>
    </citation>
    <scope>NUCLEOTIDE SEQUENCE [LARGE SCALE GENOMIC DNA]</scope>
    <source>
        <strain evidence="2 3">CBS 268.59</strain>
    </source>
</reference>
<dbReference type="SUPFAM" id="SSF55729">
    <property type="entry name" value="Acyl-CoA N-acyltransferases (Nat)"/>
    <property type="match status" value="1"/>
</dbReference>
<dbReference type="OrthoDB" id="410198at2759"/>
<dbReference type="Gene3D" id="3.40.630.30">
    <property type="match status" value="1"/>
</dbReference>